<evidence type="ECO:0000256" key="8">
    <source>
        <dbReference type="ARBA" id="ARBA00022989"/>
    </source>
</evidence>
<comment type="similarity">
    <text evidence="3">Belongs to the emb family.</text>
</comment>
<dbReference type="Pfam" id="PF17689">
    <property type="entry name" value="Arabino_trans_N"/>
    <property type="match status" value="1"/>
</dbReference>
<feature type="transmembrane region" description="Helical" evidence="11">
    <location>
        <begin position="194"/>
        <end position="215"/>
    </location>
</feature>
<dbReference type="InterPro" id="IPR007680">
    <property type="entry name" value="Arabino_trans_central"/>
</dbReference>
<evidence type="ECO:0000256" key="7">
    <source>
        <dbReference type="ARBA" id="ARBA00022692"/>
    </source>
</evidence>
<organism evidence="15 16">
    <name type="scientific">Pseudonocardia nematodicida</name>
    <dbReference type="NCBI Taxonomy" id="1206997"/>
    <lineage>
        <taxon>Bacteria</taxon>
        <taxon>Bacillati</taxon>
        <taxon>Actinomycetota</taxon>
        <taxon>Actinomycetes</taxon>
        <taxon>Pseudonocardiales</taxon>
        <taxon>Pseudonocardiaceae</taxon>
        <taxon>Pseudonocardia</taxon>
    </lineage>
</organism>
<evidence type="ECO:0000256" key="10">
    <source>
        <dbReference type="ARBA" id="ARBA00023316"/>
    </source>
</evidence>
<gene>
    <name evidence="15" type="ORF">WIS52_12005</name>
</gene>
<dbReference type="RefSeq" id="WP_349298261.1">
    <property type="nucleotide sequence ID" value="NZ_JBEDNQ010000004.1"/>
</dbReference>
<evidence type="ECO:0000259" key="14">
    <source>
        <dbReference type="Pfam" id="PF17689"/>
    </source>
</evidence>
<feature type="transmembrane region" description="Helical" evidence="11">
    <location>
        <begin position="386"/>
        <end position="415"/>
    </location>
</feature>
<evidence type="ECO:0000256" key="11">
    <source>
        <dbReference type="SAM" id="Phobius"/>
    </source>
</evidence>
<evidence type="ECO:0000259" key="12">
    <source>
        <dbReference type="Pfam" id="PF04602"/>
    </source>
</evidence>
<protein>
    <submittedName>
        <fullName evidence="15">Arabinosyltransferase domain-containing protein</fullName>
    </submittedName>
</protein>
<feature type="domain" description="Arabinofuranosyltransferase central" evidence="12">
    <location>
        <begin position="185"/>
        <end position="612"/>
    </location>
</feature>
<dbReference type="InterPro" id="IPR040920">
    <property type="entry name" value="Arabino_trans_N"/>
</dbReference>
<evidence type="ECO:0000256" key="5">
    <source>
        <dbReference type="ARBA" id="ARBA00022676"/>
    </source>
</evidence>
<proteinExistence type="inferred from homology"/>
<keyword evidence="8 11" id="KW-1133">Transmembrane helix</keyword>
<dbReference type="Gene3D" id="3.40.190.160">
    <property type="match status" value="1"/>
</dbReference>
<dbReference type="Pfam" id="PF04602">
    <property type="entry name" value="Arabinose_trans"/>
    <property type="match status" value="1"/>
</dbReference>
<feature type="transmembrane region" description="Helical" evidence="11">
    <location>
        <begin position="332"/>
        <end position="352"/>
    </location>
</feature>
<dbReference type="EMBL" id="JBEDNQ010000004">
    <property type="protein sequence ID" value="MEQ3551195.1"/>
    <property type="molecule type" value="Genomic_DNA"/>
</dbReference>
<keyword evidence="7 11" id="KW-0812">Transmembrane</keyword>
<feature type="transmembrane region" description="Helical" evidence="11">
    <location>
        <begin position="227"/>
        <end position="247"/>
    </location>
</feature>
<dbReference type="InterPro" id="IPR032731">
    <property type="entry name" value="Arabino_trans_C"/>
</dbReference>
<comment type="caution">
    <text evidence="15">The sequence shown here is derived from an EMBL/GenBank/DDBJ whole genome shotgun (WGS) entry which is preliminary data.</text>
</comment>
<feature type="transmembrane region" description="Helical" evidence="11">
    <location>
        <begin position="427"/>
        <end position="446"/>
    </location>
</feature>
<dbReference type="InterPro" id="IPR027451">
    <property type="entry name" value="EmbABC_dom1"/>
</dbReference>
<feature type="transmembrane region" description="Helical" evidence="11">
    <location>
        <begin position="544"/>
        <end position="563"/>
    </location>
</feature>
<dbReference type="Proteomes" id="UP001494902">
    <property type="component" value="Unassembled WGS sequence"/>
</dbReference>
<evidence type="ECO:0000256" key="9">
    <source>
        <dbReference type="ARBA" id="ARBA00023136"/>
    </source>
</evidence>
<keyword evidence="16" id="KW-1185">Reference proteome</keyword>
<feature type="transmembrane region" description="Helical" evidence="11">
    <location>
        <begin position="629"/>
        <end position="648"/>
    </location>
</feature>
<evidence type="ECO:0000259" key="13">
    <source>
        <dbReference type="Pfam" id="PF14896"/>
    </source>
</evidence>
<evidence type="ECO:0000256" key="4">
    <source>
        <dbReference type="ARBA" id="ARBA00022475"/>
    </source>
</evidence>
<keyword evidence="5" id="KW-0328">Glycosyltransferase</keyword>
<feature type="domain" description="Arabinosyltransferas concanavalin like" evidence="14">
    <location>
        <begin position="36"/>
        <end position="181"/>
    </location>
</feature>
<reference evidence="15 16" key="1">
    <citation type="submission" date="2024-03" db="EMBL/GenBank/DDBJ databases">
        <title>Draft genome sequence of Pseudonocardia nematodicida JCM 31783.</title>
        <authorList>
            <person name="Butdee W."/>
            <person name="Duangmal K."/>
        </authorList>
    </citation>
    <scope>NUCLEOTIDE SEQUENCE [LARGE SCALE GENOMIC DNA]</scope>
    <source>
        <strain evidence="15 16">JCM 31783</strain>
    </source>
</reference>
<keyword evidence="4" id="KW-1003">Cell membrane</keyword>
<feature type="transmembrane region" description="Helical" evidence="11">
    <location>
        <begin position="669"/>
        <end position="687"/>
    </location>
</feature>
<feature type="transmembrane region" description="Helical" evidence="11">
    <location>
        <begin position="575"/>
        <end position="593"/>
    </location>
</feature>
<evidence type="ECO:0000313" key="15">
    <source>
        <dbReference type="EMBL" id="MEQ3551195.1"/>
    </source>
</evidence>
<feature type="domain" description="Arabinosyltransferase C-terminal" evidence="13">
    <location>
        <begin position="743"/>
        <end position="986"/>
    </location>
</feature>
<evidence type="ECO:0000256" key="1">
    <source>
        <dbReference type="ARBA" id="ARBA00003001"/>
    </source>
</evidence>
<keyword evidence="6" id="KW-0808">Transferase</keyword>
<comment type="subcellular location">
    <subcellularLocation>
        <location evidence="2">Cell membrane</location>
        <topology evidence="2">Multi-pass membrane protein</topology>
    </subcellularLocation>
</comment>
<accession>A0ABV1K9P8</accession>
<feature type="transmembrane region" description="Helical" evidence="11">
    <location>
        <begin position="308"/>
        <end position="326"/>
    </location>
</feature>
<sequence>MSPAPARRGRLLLWLGALTCLLGLAAALAPVNADSPRVSWPRAEADPAADPSTVLPLSPYRPLQLTVTLTCATVGALGEGDVLRTMPAAVEDPVTAPGLSITVSGGEMTIRSGPDELYRGPYDDGCAWILHSGPGGTELSRDGTVVADRPDLAPPQVAELSTALTGPALDGISVRVDTDARYESSPTPLKVSLLVAHLLALAATLAVAVRTWTGLRPILPARPRPGIADAVVLVVTLAWAVLGPVNIDDSWYALMARQGAETGTIGNAVYQFNVTEAPFTSSQYLMQFWGTLGGDAGWGLLWQRALPVLFGLGTWVLLRYTLAVLAGRAGTLPGVLAALAVAHLAWFLPYGISLRPEPLGTLAAAGVLLLVAAALRTGAVGLLGPAVVVAVLGVTAAPASLVAAVPLLLALPLVWRHLVAAGWTGRVGTVAVAFAAASVVVPLGMADQTLADVRESIAVHRWYYFQYSWWQEIVHYANLLGPDDQGTWGRRLPVLLTVAVLVLGVVRLATRRGTGGPLGRALGFALAATALGLVAVALSPTKWVNHFGAVAAPATLLLGLALARGPLPRRAPLRLVAVGTAVLVIVAAVIYAGPNLWRPFGDWGQPFGDHTVIDAPVHQQFLAPHLGPLYLRSPLVWLAVAAAALWWAHRRRRAGRSSGPGPASAVLRTATAGGVALMLVVFTVAPLQQAPGASVASMNLAALGGQPCGLADAVTVLTPDGGPVPVPSAPPELTGVMRDGPAPDRVPLPGPSWHTEDAGTGELRTGWFGVPAGAAAVLVPATGDLRDDQTVTVEAGTGAVGAPAATATIELDLPGEKVAEWTDLQADLAAAGLSEPVTQVRLDVADRIDGPDTWLAVGAPQPARERPAAEVIADAPVFADQASALLWPCVDQIAIRHGIAEPPQWRVRTGDDLEGATSDTAYFTDNGGALAGIDRTATFDELPTRLDPPAGRAMFGWGHLERVVYDHPVGGYDLEVGTERRWGWERLPTLADVGYTGRDFLG</sequence>
<keyword evidence="10" id="KW-0961">Cell wall biogenesis/degradation</keyword>
<comment type="function">
    <text evidence="1">Arabinosyl transferase responsible for the polymerization of arabinose into the arabinan of arabinogalactan.</text>
</comment>
<evidence type="ECO:0000313" key="16">
    <source>
        <dbReference type="Proteomes" id="UP001494902"/>
    </source>
</evidence>
<keyword evidence="9 11" id="KW-0472">Membrane</keyword>
<evidence type="ECO:0000256" key="2">
    <source>
        <dbReference type="ARBA" id="ARBA00004651"/>
    </source>
</evidence>
<feature type="transmembrane region" description="Helical" evidence="11">
    <location>
        <begin position="492"/>
        <end position="509"/>
    </location>
</feature>
<name>A0ABV1K9P8_9PSEU</name>
<evidence type="ECO:0000256" key="3">
    <source>
        <dbReference type="ARBA" id="ARBA00008195"/>
    </source>
</evidence>
<evidence type="ECO:0000256" key="6">
    <source>
        <dbReference type="ARBA" id="ARBA00022679"/>
    </source>
</evidence>
<dbReference type="Pfam" id="PF14896">
    <property type="entry name" value="Arabino_trans_C"/>
    <property type="match status" value="1"/>
</dbReference>
<feature type="transmembrane region" description="Helical" evidence="11">
    <location>
        <begin position="359"/>
        <end position="380"/>
    </location>
</feature>
<dbReference type="Gene3D" id="2.60.120.610">
    <property type="entry name" value="arabinofuranosyltransferase like domain"/>
    <property type="match status" value="1"/>
</dbReference>
<feature type="transmembrane region" description="Helical" evidence="11">
    <location>
        <begin position="521"/>
        <end position="538"/>
    </location>
</feature>